<evidence type="ECO:0000313" key="2">
    <source>
        <dbReference type="EMBL" id="RCG21911.1"/>
    </source>
</evidence>
<name>A0A367EV79_9ACTN</name>
<keyword evidence="3" id="KW-1185">Reference proteome</keyword>
<sequence length="398" mass="44765">MTSATAISTREASPAHVVELASLCRDLFSSFTRSDQRRWGEVYVRGLLSVQGRKSIRRMAEQVVGWEAEQCLQQFVNQSPWDWVPVRRRLVEHAMPAIQPKAWVVREAVMPKNGSSSVGVDKQYAHSMGRMINCQMGLAVFLAGDSGAIPVNWRLLLPRSWDDDPARRSRAHLPAAERHRSRWDLLLDALDEMTGTWGLTPAPILVNACHTAQVEPLLAGLEERGLRYVVQVTEGTRVACGPRARWSATLGELVAQRARHDAVMLSRRDDLNATTSRFVALPLTELAGLYDIGPGGPYRGSRRVLAEWPVSQPDLRAIWLTNLSGSRLLDLISLLRLGHRADNDLATLGDGFGLRHFEGRSFRGWHHHVTLVSVAFAYRLLRRLEERDEADLRLWSRV</sequence>
<protein>
    <submittedName>
        <fullName evidence="2">IS701 family transposase</fullName>
    </submittedName>
</protein>
<evidence type="ECO:0000313" key="3">
    <source>
        <dbReference type="Proteomes" id="UP000253094"/>
    </source>
</evidence>
<evidence type="ECO:0000259" key="1">
    <source>
        <dbReference type="Pfam" id="PF13546"/>
    </source>
</evidence>
<comment type="caution">
    <text evidence="2">The sequence shown here is derived from an EMBL/GenBank/DDBJ whole genome shotgun (WGS) entry which is preliminary data.</text>
</comment>
<dbReference type="InterPro" id="IPR039365">
    <property type="entry name" value="IS701-like"/>
</dbReference>
<dbReference type="PANTHER" id="PTHR33627:SF1">
    <property type="entry name" value="TRANSPOSASE"/>
    <property type="match status" value="1"/>
</dbReference>
<dbReference type="OrthoDB" id="4954307at2"/>
<dbReference type="Pfam" id="PF13546">
    <property type="entry name" value="DDE_5"/>
    <property type="match status" value="1"/>
</dbReference>
<feature type="domain" description="Transposase IS701-like DDE" evidence="1">
    <location>
        <begin position="26"/>
        <end position="239"/>
    </location>
</feature>
<dbReference type="AlphaFoldDB" id="A0A367EV79"/>
<dbReference type="EMBL" id="QOIL01000029">
    <property type="protein sequence ID" value="RCG21911.1"/>
    <property type="molecule type" value="Genomic_DNA"/>
</dbReference>
<organism evidence="2 3">
    <name type="scientific">Sphaerisporangium album</name>
    <dbReference type="NCBI Taxonomy" id="509200"/>
    <lineage>
        <taxon>Bacteria</taxon>
        <taxon>Bacillati</taxon>
        <taxon>Actinomycetota</taxon>
        <taxon>Actinomycetes</taxon>
        <taxon>Streptosporangiales</taxon>
        <taxon>Streptosporangiaceae</taxon>
        <taxon>Sphaerisporangium</taxon>
    </lineage>
</organism>
<gene>
    <name evidence="2" type="ORF">DQ384_36180</name>
</gene>
<dbReference type="RefSeq" id="WP_114033389.1">
    <property type="nucleotide sequence ID" value="NZ_QOIL01000029.1"/>
</dbReference>
<proteinExistence type="predicted"/>
<dbReference type="NCBIfam" id="NF033540">
    <property type="entry name" value="transpos_IS701"/>
    <property type="match status" value="1"/>
</dbReference>
<dbReference type="InterPro" id="IPR038721">
    <property type="entry name" value="IS701-like_DDE_dom"/>
</dbReference>
<dbReference type="PANTHER" id="PTHR33627">
    <property type="entry name" value="TRANSPOSASE"/>
    <property type="match status" value="1"/>
</dbReference>
<accession>A0A367EV79</accession>
<dbReference type="Proteomes" id="UP000253094">
    <property type="component" value="Unassembled WGS sequence"/>
</dbReference>
<reference evidence="2 3" key="1">
    <citation type="submission" date="2018-06" db="EMBL/GenBank/DDBJ databases">
        <title>Sphaerisporangium craniellae sp. nov., isolated from a marine sponge in the South China Sea.</title>
        <authorList>
            <person name="Li L."/>
        </authorList>
    </citation>
    <scope>NUCLEOTIDE SEQUENCE [LARGE SCALE GENOMIC DNA]</scope>
    <source>
        <strain evidence="2 3">CCTCC AA 208026</strain>
    </source>
</reference>